<accession>A0ABP3GGY9</accession>
<dbReference type="GO" id="GO:0016779">
    <property type="term" value="F:nucleotidyltransferase activity"/>
    <property type="evidence" value="ECO:0007669"/>
    <property type="project" value="UniProtKB-KW"/>
</dbReference>
<keyword evidence="2" id="KW-0472">Membrane</keyword>
<evidence type="ECO:0000313" key="5">
    <source>
        <dbReference type="Proteomes" id="UP001501757"/>
    </source>
</evidence>
<name>A0ABP3GGY9_9ALTE</name>
<keyword evidence="4" id="KW-0548">Nucleotidyltransferase</keyword>
<dbReference type="Gene3D" id="3.40.710.10">
    <property type="entry name" value="DD-peptidase/beta-lactamase superfamily"/>
    <property type="match status" value="1"/>
</dbReference>
<dbReference type="InterPro" id="IPR050491">
    <property type="entry name" value="AmpC-like"/>
</dbReference>
<keyword evidence="5" id="KW-1185">Reference proteome</keyword>
<dbReference type="InterPro" id="IPR012338">
    <property type="entry name" value="Beta-lactam/transpept-like"/>
</dbReference>
<comment type="subcellular location">
    <subcellularLocation>
        <location evidence="1">Membrane</location>
    </subcellularLocation>
</comment>
<dbReference type="Pfam" id="PF00144">
    <property type="entry name" value="Beta-lactamase"/>
    <property type="match status" value="1"/>
</dbReference>
<dbReference type="GO" id="GO:0016787">
    <property type="term" value="F:hydrolase activity"/>
    <property type="evidence" value="ECO:0007669"/>
    <property type="project" value="UniProtKB-KW"/>
</dbReference>
<gene>
    <name evidence="4" type="ORF">GCM10009092_07300</name>
</gene>
<dbReference type="SUPFAM" id="SSF56601">
    <property type="entry name" value="beta-lactamase/transpeptidase-like"/>
    <property type="match status" value="1"/>
</dbReference>
<evidence type="ECO:0000256" key="2">
    <source>
        <dbReference type="ARBA" id="ARBA00023136"/>
    </source>
</evidence>
<dbReference type="PANTHER" id="PTHR46825:SF11">
    <property type="entry name" value="PENICILLIN-BINDING PROTEIN 4"/>
    <property type="match status" value="1"/>
</dbReference>
<evidence type="ECO:0000259" key="3">
    <source>
        <dbReference type="Pfam" id="PF00144"/>
    </source>
</evidence>
<dbReference type="EMBL" id="BAAAEI010000006">
    <property type="protein sequence ID" value="GAA0345366.1"/>
    <property type="molecule type" value="Genomic_DNA"/>
</dbReference>
<comment type="caution">
    <text evidence="4">The sequence shown here is derived from an EMBL/GenBank/DDBJ whole genome shotgun (WGS) entry which is preliminary data.</text>
</comment>
<evidence type="ECO:0000313" key="4">
    <source>
        <dbReference type="EMBL" id="GAA0345366.1"/>
    </source>
</evidence>
<sequence length="362" mass="40019">MAVYFYDLNNMQITRRFFSAVIVLILALTLSACGSDKKVTLSDPVQGQSIEDYIASQPFSGAVLVAKDGKILLKRGFDLADRAQNIQNHADTTFLIASVSKQFTAMAMLILQERGQLSLEDPLSQYLPDFPSADKITLKNLLNMNSGIINYTSLKNFAELQFKQLTPGQLIDQFSGYELEFEPGTQYQYSNSNYVLAGFIIEQVSGVAYADFIEQEIFRPLGMSNSGYGYDAPNQQFAVGYGDGKPAPILNMSVPYASGALASTVEDLFIWHNALRQRWLISDQSAEQMYTPALAGYALGWNISYNVNGDQFHQHGGGIEGFSTYILRSESIDYVVVVLSNEEDFPSGHLANKITSMVLSAK</sequence>
<dbReference type="InterPro" id="IPR001466">
    <property type="entry name" value="Beta-lactam-related"/>
</dbReference>
<feature type="domain" description="Beta-lactamase-related" evidence="3">
    <location>
        <begin position="59"/>
        <end position="346"/>
    </location>
</feature>
<protein>
    <submittedName>
        <fullName evidence="4">Serine hydrolase domain-containing protein</fullName>
    </submittedName>
</protein>
<dbReference type="Proteomes" id="UP001501757">
    <property type="component" value="Unassembled WGS sequence"/>
</dbReference>
<proteinExistence type="predicted"/>
<evidence type="ECO:0000256" key="1">
    <source>
        <dbReference type="ARBA" id="ARBA00004370"/>
    </source>
</evidence>
<dbReference type="RefSeq" id="WP_343841886.1">
    <property type="nucleotide sequence ID" value="NZ_BAAAEI010000006.1"/>
</dbReference>
<reference evidence="5" key="1">
    <citation type="journal article" date="2019" name="Int. J. Syst. Evol. Microbiol.">
        <title>The Global Catalogue of Microorganisms (GCM) 10K type strain sequencing project: providing services to taxonomists for standard genome sequencing and annotation.</title>
        <authorList>
            <consortium name="The Broad Institute Genomics Platform"/>
            <consortium name="The Broad Institute Genome Sequencing Center for Infectious Disease"/>
            <person name="Wu L."/>
            <person name="Ma J."/>
        </authorList>
    </citation>
    <scope>NUCLEOTIDE SEQUENCE [LARGE SCALE GENOMIC DNA]</scope>
    <source>
        <strain evidence="5">JCM 13378</strain>
    </source>
</reference>
<dbReference type="PANTHER" id="PTHR46825">
    <property type="entry name" value="D-ALANYL-D-ALANINE-CARBOXYPEPTIDASE/ENDOPEPTIDASE AMPH"/>
    <property type="match status" value="1"/>
</dbReference>
<keyword evidence="4" id="KW-0378">Hydrolase</keyword>
<organism evidence="4 5">
    <name type="scientific">Bowmanella denitrificans</name>
    <dbReference type="NCBI Taxonomy" id="366582"/>
    <lineage>
        <taxon>Bacteria</taxon>
        <taxon>Pseudomonadati</taxon>
        <taxon>Pseudomonadota</taxon>
        <taxon>Gammaproteobacteria</taxon>
        <taxon>Alteromonadales</taxon>
        <taxon>Alteromonadaceae</taxon>
        <taxon>Bowmanella</taxon>
    </lineage>
</organism>
<keyword evidence="4" id="KW-0808">Transferase</keyword>